<keyword evidence="1" id="KW-0472">Membrane</keyword>
<sequence>MDELIKTFGVLPTALTAAAAIIVPFITFILGRINDDRKVKFEYRTFMVMDEITGKYHLKNAPFVKKGAKLLLPKSYESLERFIIGKRLDQDGTFTDVSRFNYLQVRTVGKSIITGGYIKIKLGNDDESIIEISLPFMLPDDEVYIPLDINYGNVTHRKYGIKRIDVWYQLQTGQWMKFKSVRSFKEEENETIVNDSHSVKKYHLFYWKIQNLRGKNMGWYYLNLNKDEKTNPSN</sequence>
<accession>A0AAI8N1G1</accession>
<dbReference type="AlphaFoldDB" id="A0AAI8N1G1"/>
<keyword evidence="1" id="KW-0812">Transmembrane</keyword>
<feature type="transmembrane region" description="Helical" evidence="1">
    <location>
        <begin position="12"/>
        <end position="31"/>
    </location>
</feature>
<dbReference type="Proteomes" id="UP000234366">
    <property type="component" value="Chromosome"/>
</dbReference>
<gene>
    <name evidence="2" type="ORF">CWD84_17625</name>
</gene>
<proteinExistence type="predicted"/>
<evidence type="ECO:0000313" key="2">
    <source>
        <dbReference type="EMBL" id="AUJ78494.1"/>
    </source>
</evidence>
<name>A0AAI8N1G1_9BACI</name>
<dbReference type="RefSeq" id="WP_060963273.1">
    <property type="nucleotide sequence ID" value="NZ_CP025001.1"/>
</dbReference>
<reference evidence="2 3" key="1">
    <citation type="submission" date="2017-11" db="EMBL/GenBank/DDBJ databases">
        <title>Genome sequence and genome mining of multiple bioactive secondary metabolites from a deep sea-derived Bacillus siamensis SCSIO 05746.</title>
        <authorList>
            <person name="Pan H.-Q."/>
            <person name="Ju J.-H."/>
        </authorList>
    </citation>
    <scope>NUCLEOTIDE SEQUENCE [LARGE SCALE GENOMIC DNA]</scope>
    <source>
        <strain evidence="2 3">SCSIO 05746</strain>
    </source>
</reference>
<dbReference type="KEGG" id="bsia:CWD84_17625"/>
<evidence type="ECO:0000256" key="1">
    <source>
        <dbReference type="SAM" id="Phobius"/>
    </source>
</evidence>
<keyword evidence="3" id="KW-1185">Reference proteome</keyword>
<organism evidence="2 3">
    <name type="scientific">Bacillus siamensis</name>
    <dbReference type="NCBI Taxonomy" id="659243"/>
    <lineage>
        <taxon>Bacteria</taxon>
        <taxon>Bacillati</taxon>
        <taxon>Bacillota</taxon>
        <taxon>Bacilli</taxon>
        <taxon>Bacillales</taxon>
        <taxon>Bacillaceae</taxon>
        <taxon>Bacillus</taxon>
        <taxon>Bacillus amyloliquefaciens group</taxon>
    </lineage>
</organism>
<keyword evidence="1" id="KW-1133">Transmembrane helix</keyword>
<protein>
    <submittedName>
        <fullName evidence="2">Uncharacterized protein</fullName>
    </submittedName>
</protein>
<evidence type="ECO:0000313" key="3">
    <source>
        <dbReference type="Proteomes" id="UP000234366"/>
    </source>
</evidence>
<dbReference type="EMBL" id="CP025001">
    <property type="protein sequence ID" value="AUJ78494.1"/>
    <property type="molecule type" value="Genomic_DNA"/>
</dbReference>